<keyword evidence="1" id="KW-0472">Membrane</keyword>
<accession>A0A4V1WFA6</accession>
<proteinExistence type="predicted"/>
<protein>
    <submittedName>
        <fullName evidence="2">FUSC family protein</fullName>
    </submittedName>
</protein>
<comment type="caution">
    <text evidence="2">The sequence shown here is derived from an EMBL/GenBank/DDBJ whole genome shotgun (WGS) entry which is preliminary data.</text>
</comment>
<organism evidence="2 3">
    <name type="scientific">Brumimicrobium glaciale</name>
    <dbReference type="NCBI Taxonomy" id="200475"/>
    <lineage>
        <taxon>Bacteria</taxon>
        <taxon>Pseudomonadati</taxon>
        <taxon>Bacteroidota</taxon>
        <taxon>Flavobacteriia</taxon>
        <taxon>Flavobacteriales</taxon>
        <taxon>Crocinitomicaceae</taxon>
        <taxon>Brumimicrobium</taxon>
    </lineage>
</organism>
<feature type="transmembrane region" description="Helical" evidence="1">
    <location>
        <begin position="21"/>
        <end position="54"/>
    </location>
</feature>
<dbReference type="AlphaFoldDB" id="A0A4V1WFA6"/>
<dbReference type="EMBL" id="SETE01000006">
    <property type="protein sequence ID" value="RYM32526.1"/>
    <property type="molecule type" value="Genomic_DNA"/>
</dbReference>
<dbReference type="RefSeq" id="WP_130094627.1">
    <property type="nucleotide sequence ID" value="NZ_SETE01000006.1"/>
</dbReference>
<name>A0A4V1WFA6_9FLAO</name>
<dbReference type="Proteomes" id="UP000293952">
    <property type="component" value="Unassembled WGS sequence"/>
</dbReference>
<evidence type="ECO:0000313" key="3">
    <source>
        <dbReference type="Proteomes" id="UP000293952"/>
    </source>
</evidence>
<keyword evidence="3" id="KW-1185">Reference proteome</keyword>
<sequence>MKQEEIIDLKVEKKRKSTSIINAVFIGAMIGIVIFSIFKSSISIVSLIPLYFIYRAFNKSNNK</sequence>
<reference evidence="2 3" key="1">
    <citation type="submission" date="2019-02" db="EMBL/GenBank/DDBJ databases">
        <title>Genome sequence of the sea-ice species Brumimicrobium glaciale.</title>
        <authorList>
            <person name="Bowman J.P."/>
        </authorList>
    </citation>
    <scope>NUCLEOTIDE SEQUENCE [LARGE SCALE GENOMIC DNA]</scope>
    <source>
        <strain evidence="2 3">IC156</strain>
    </source>
</reference>
<keyword evidence="1" id="KW-0812">Transmembrane</keyword>
<evidence type="ECO:0000313" key="2">
    <source>
        <dbReference type="EMBL" id="RYM32526.1"/>
    </source>
</evidence>
<keyword evidence="1" id="KW-1133">Transmembrane helix</keyword>
<gene>
    <name evidence="2" type="ORF">ERX46_14740</name>
</gene>
<evidence type="ECO:0000256" key="1">
    <source>
        <dbReference type="SAM" id="Phobius"/>
    </source>
</evidence>